<dbReference type="EMBL" id="DXBC01000184">
    <property type="protein sequence ID" value="HIZ80400.1"/>
    <property type="molecule type" value="Genomic_DNA"/>
</dbReference>
<evidence type="ECO:0000259" key="1">
    <source>
        <dbReference type="PROSITE" id="PS51746"/>
    </source>
</evidence>
<dbReference type="SMART" id="SM00332">
    <property type="entry name" value="PP2Cc"/>
    <property type="match status" value="1"/>
</dbReference>
<reference evidence="2" key="2">
    <citation type="submission" date="2021-04" db="EMBL/GenBank/DDBJ databases">
        <authorList>
            <person name="Gilroy R."/>
        </authorList>
    </citation>
    <scope>NUCLEOTIDE SEQUENCE</scope>
    <source>
        <strain evidence="2">ChiBcec1-1093</strain>
    </source>
</reference>
<dbReference type="SUPFAM" id="SSF81606">
    <property type="entry name" value="PP2C-like"/>
    <property type="match status" value="1"/>
</dbReference>
<proteinExistence type="predicted"/>
<dbReference type="PROSITE" id="PS51746">
    <property type="entry name" value="PPM_2"/>
    <property type="match status" value="1"/>
</dbReference>
<evidence type="ECO:0000313" key="3">
    <source>
        <dbReference type="Proteomes" id="UP000824101"/>
    </source>
</evidence>
<dbReference type="AlphaFoldDB" id="A0A9D2GJN1"/>
<reference evidence="2" key="1">
    <citation type="journal article" date="2021" name="PeerJ">
        <title>Extensive microbial diversity within the chicken gut microbiome revealed by metagenomics and culture.</title>
        <authorList>
            <person name="Gilroy R."/>
            <person name="Ravi A."/>
            <person name="Getino M."/>
            <person name="Pursley I."/>
            <person name="Horton D.L."/>
            <person name="Alikhan N.F."/>
            <person name="Baker D."/>
            <person name="Gharbi K."/>
            <person name="Hall N."/>
            <person name="Watson M."/>
            <person name="Adriaenssens E.M."/>
            <person name="Foster-Nyarko E."/>
            <person name="Jarju S."/>
            <person name="Secka A."/>
            <person name="Antonio M."/>
            <person name="Oren A."/>
            <person name="Chaudhuri R.R."/>
            <person name="La Ragione R."/>
            <person name="Hildebrand F."/>
            <person name="Pallen M.J."/>
        </authorList>
    </citation>
    <scope>NUCLEOTIDE SEQUENCE</scope>
    <source>
        <strain evidence="2">ChiBcec1-1093</strain>
    </source>
</reference>
<comment type="caution">
    <text evidence="2">The sequence shown here is derived from an EMBL/GenBank/DDBJ whole genome shotgun (WGS) entry which is preliminary data.</text>
</comment>
<accession>A0A9D2GJN1</accession>
<sequence>MNIVKDMRKNDPRWITGTGSIIGTREYQQDYVYCCSCENGLLGVVCDGMGGLDGGEIASSTAAEALGEAFAGRDVRMPVPEFLKEQAVIINDRVAALTGKNGAPLRAGTTMVAVVAEEDRLYWLSVGDSRIYIIRNEEMSQVNREHNYRLTLQESLKSGLITREQYEAEEKKGQADALISYLGISRLSLMDINRAPLEMMDGDIVLLCSDGLFKSLSDSQIKALVRDNDMDLDIAADRLCQMAFSRRRGGQDNTSVLLLQYRKLEGQGRTI</sequence>
<protein>
    <submittedName>
        <fullName evidence="2">Protein phosphatase 2C domain-containing protein</fullName>
    </submittedName>
</protein>
<dbReference type="InterPro" id="IPR036457">
    <property type="entry name" value="PPM-type-like_dom_sf"/>
</dbReference>
<gene>
    <name evidence="2" type="ORF">IAA17_11505</name>
</gene>
<organism evidence="2 3">
    <name type="scientific">Candidatus Lachnoclostridium stercorigallinarum</name>
    <dbReference type="NCBI Taxonomy" id="2838634"/>
    <lineage>
        <taxon>Bacteria</taxon>
        <taxon>Bacillati</taxon>
        <taxon>Bacillota</taxon>
        <taxon>Clostridia</taxon>
        <taxon>Lachnospirales</taxon>
        <taxon>Lachnospiraceae</taxon>
    </lineage>
</organism>
<dbReference type="PANTHER" id="PTHR47992">
    <property type="entry name" value="PROTEIN PHOSPHATASE"/>
    <property type="match status" value="1"/>
</dbReference>
<dbReference type="GO" id="GO:0004722">
    <property type="term" value="F:protein serine/threonine phosphatase activity"/>
    <property type="evidence" value="ECO:0007669"/>
    <property type="project" value="InterPro"/>
</dbReference>
<name>A0A9D2GJN1_9FIRM</name>
<dbReference type="SMART" id="SM00331">
    <property type="entry name" value="PP2C_SIG"/>
    <property type="match status" value="1"/>
</dbReference>
<dbReference type="InterPro" id="IPR001932">
    <property type="entry name" value="PPM-type_phosphatase-like_dom"/>
</dbReference>
<dbReference type="Proteomes" id="UP000824101">
    <property type="component" value="Unassembled WGS sequence"/>
</dbReference>
<dbReference type="CDD" id="cd00143">
    <property type="entry name" value="PP2Cc"/>
    <property type="match status" value="1"/>
</dbReference>
<dbReference type="Pfam" id="PF13672">
    <property type="entry name" value="PP2C_2"/>
    <property type="match status" value="1"/>
</dbReference>
<dbReference type="Gene3D" id="3.60.40.10">
    <property type="entry name" value="PPM-type phosphatase domain"/>
    <property type="match status" value="1"/>
</dbReference>
<feature type="domain" description="PPM-type phosphatase" evidence="1">
    <location>
        <begin position="15"/>
        <end position="261"/>
    </location>
</feature>
<evidence type="ECO:0000313" key="2">
    <source>
        <dbReference type="EMBL" id="HIZ80400.1"/>
    </source>
</evidence>
<dbReference type="InterPro" id="IPR015655">
    <property type="entry name" value="PP2C"/>
</dbReference>